<comment type="similarity">
    <text evidence="8">Belongs to the tRNA(Ile)-lysidine synthase family.</text>
</comment>
<keyword evidence="6 8" id="KW-0067">ATP-binding</keyword>
<dbReference type="PANTHER" id="PTHR43033">
    <property type="entry name" value="TRNA(ILE)-LYSIDINE SYNTHASE-RELATED"/>
    <property type="match status" value="1"/>
</dbReference>
<dbReference type="SMART" id="SM00977">
    <property type="entry name" value="TilS_C"/>
    <property type="match status" value="1"/>
</dbReference>
<keyword evidence="3 8" id="KW-0436">Ligase</keyword>
<comment type="catalytic activity">
    <reaction evidence="7 8">
        <text>cytidine(34) in tRNA(Ile2) + L-lysine + ATP = lysidine(34) in tRNA(Ile2) + AMP + diphosphate + H(+)</text>
        <dbReference type="Rhea" id="RHEA:43744"/>
        <dbReference type="Rhea" id="RHEA-COMP:10625"/>
        <dbReference type="Rhea" id="RHEA-COMP:10670"/>
        <dbReference type="ChEBI" id="CHEBI:15378"/>
        <dbReference type="ChEBI" id="CHEBI:30616"/>
        <dbReference type="ChEBI" id="CHEBI:32551"/>
        <dbReference type="ChEBI" id="CHEBI:33019"/>
        <dbReference type="ChEBI" id="CHEBI:82748"/>
        <dbReference type="ChEBI" id="CHEBI:83665"/>
        <dbReference type="ChEBI" id="CHEBI:456215"/>
        <dbReference type="EC" id="6.3.4.19"/>
    </reaction>
</comment>
<accession>A0ABR7IJV1</accession>
<dbReference type="InterPro" id="IPR012094">
    <property type="entry name" value="tRNA_Ile_lys_synt"/>
</dbReference>
<dbReference type="InterPro" id="IPR014729">
    <property type="entry name" value="Rossmann-like_a/b/a_fold"/>
</dbReference>
<dbReference type="Pfam" id="PF01171">
    <property type="entry name" value="ATP_bind_3"/>
    <property type="match status" value="1"/>
</dbReference>
<comment type="domain">
    <text evidence="8">The N-terminal region contains the highly conserved SGGXDS motif, predicted to be a P-loop motif involved in ATP binding.</text>
</comment>
<dbReference type="NCBIfam" id="TIGR02432">
    <property type="entry name" value="lysidine_TilS_N"/>
    <property type="match status" value="1"/>
</dbReference>
<dbReference type="Pfam" id="PF11734">
    <property type="entry name" value="TilS_C"/>
    <property type="match status" value="1"/>
</dbReference>
<dbReference type="InterPro" id="IPR011063">
    <property type="entry name" value="TilS/TtcA_N"/>
</dbReference>
<dbReference type="InterPro" id="IPR012796">
    <property type="entry name" value="Lysidine-tRNA-synth_C"/>
</dbReference>
<dbReference type="InterPro" id="IPR012795">
    <property type="entry name" value="tRNA_Ile_lys_synt_N"/>
</dbReference>
<evidence type="ECO:0000256" key="1">
    <source>
        <dbReference type="ARBA" id="ARBA00004496"/>
    </source>
</evidence>
<evidence type="ECO:0000259" key="9">
    <source>
        <dbReference type="SMART" id="SM00977"/>
    </source>
</evidence>
<dbReference type="HAMAP" id="MF_01161">
    <property type="entry name" value="tRNA_Ile_lys_synt"/>
    <property type="match status" value="1"/>
</dbReference>
<evidence type="ECO:0000256" key="2">
    <source>
        <dbReference type="ARBA" id="ARBA00022490"/>
    </source>
</evidence>
<evidence type="ECO:0000313" key="11">
    <source>
        <dbReference type="Proteomes" id="UP000649826"/>
    </source>
</evidence>
<evidence type="ECO:0000256" key="8">
    <source>
        <dbReference type="HAMAP-Rule" id="MF_01161"/>
    </source>
</evidence>
<feature type="domain" description="Lysidine-tRNA(Ile) synthetase C-terminal" evidence="9">
    <location>
        <begin position="387"/>
        <end position="457"/>
    </location>
</feature>
<keyword evidence="5 8" id="KW-0547">Nucleotide-binding</keyword>
<dbReference type="NCBIfam" id="TIGR02433">
    <property type="entry name" value="lysidine_TilS_C"/>
    <property type="match status" value="1"/>
</dbReference>
<evidence type="ECO:0000256" key="4">
    <source>
        <dbReference type="ARBA" id="ARBA00022694"/>
    </source>
</evidence>
<comment type="function">
    <text evidence="8">Ligates lysine onto the cytidine present at position 34 of the AUA codon-specific tRNA(Ile) that contains the anticodon CAU, in an ATP-dependent manner. Cytidine is converted to lysidine, thus changing the amino acid specificity of the tRNA from methionine to isoleucine.</text>
</comment>
<dbReference type="EC" id="6.3.4.19" evidence="8"/>
<name>A0ABR7IJV1_9FIRM</name>
<dbReference type="PANTHER" id="PTHR43033:SF1">
    <property type="entry name" value="TRNA(ILE)-LYSIDINE SYNTHASE-RELATED"/>
    <property type="match status" value="1"/>
</dbReference>
<dbReference type="EMBL" id="JACOQG010000019">
    <property type="protein sequence ID" value="MBC5780291.1"/>
    <property type="molecule type" value="Genomic_DNA"/>
</dbReference>
<dbReference type="GO" id="GO:0032267">
    <property type="term" value="F:tRNA(Ile)-lysidine synthase activity"/>
    <property type="evidence" value="ECO:0007669"/>
    <property type="project" value="UniProtKB-EC"/>
</dbReference>
<comment type="caution">
    <text evidence="10">The sequence shown here is derived from an EMBL/GenBank/DDBJ whole genome shotgun (WGS) entry which is preliminary data.</text>
</comment>
<dbReference type="Proteomes" id="UP000649826">
    <property type="component" value="Unassembled WGS sequence"/>
</dbReference>
<sequence>MYRRIAGYMKENHMTEAGYTVLAGVSGGSDSMLMLTILRELQKPLDFKLAAVHVHHGIRGQEADRDRAFVEQICEEWGIPCHVFHYDVPALSRKWKLGEEETGRLVRREAFEKAAHSYADQKVRIALAHNQEDLAETMLHNLCRGTGLRGLCTMRPTAEKIIRPILCLNRREIADFLKKYQIPHIQDSTNLCDEYTRNRIRHHILPALEQGINSKATAHMAETAFRLSQAEDYLTAQGTELAEKFYKEGRYCFPEEFFSAPEILQIYALQQAMERLAGKRKDITSVHYQKLRNLWNMQTGRKINLPYGMEAERRYTEVDLHVIYSEDICEKKTSDQPAEQRILVPGDTMGPLGMIHTEVFLYDGQKIEEKKYTKWLDYDRIIKYPCIRTRKTGDYIVINSKGDRKKINRCMIDEKIPADRRDQVPLIAVEDEILWIIGSRISERYKITPCTRMVLALTYQGGNKNE</sequence>
<comment type="subcellular location">
    <subcellularLocation>
        <location evidence="1 8">Cytoplasm</location>
    </subcellularLocation>
</comment>
<evidence type="ECO:0000256" key="6">
    <source>
        <dbReference type="ARBA" id="ARBA00022840"/>
    </source>
</evidence>
<evidence type="ECO:0000256" key="5">
    <source>
        <dbReference type="ARBA" id="ARBA00022741"/>
    </source>
</evidence>
<dbReference type="SUPFAM" id="SSF56037">
    <property type="entry name" value="PheT/TilS domain"/>
    <property type="match status" value="1"/>
</dbReference>
<dbReference type="CDD" id="cd01992">
    <property type="entry name" value="TilS_N"/>
    <property type="match status" value="1"/>
</dbReference>
<dbReference type="SUPFAM" id="SSF52402">
    <property type="entry name" value="Adenine nucleotide alpha hydrolases-like"/>
    <property type="match status" value="1"/>
</dbReference>
<reference evidence="10 11" key="1">
    <citation type="submission" date="2020-08" db="EMBL/GenBank/DDBJ databases">
        <title>Genome public.</title>
        <authorList>
            <person name="Liu C."/>
            <person name="Sun Q."/>
        </authorList>
    </citation>
    <scope>NUCLEOTIDE SEQUENCE [LARGE SCALE GENOMIC DNA]</scope>
    <source>
        <strain evidence="10 11">M29</strain>
    </source>
</reference>
<dbReference type="Gene3D" id="3.40.50.620">
    <property type="entry name" value="HUPs"/>
    <property type="match status" value="1"/>
</dbReference>
<keyword evidence="4 8" id="KW-0819">tRNA processing</keyword>
<protein>
    <recommendedName>
        <fullName evidence="8">tRNA(Ile)-lysidine synthase</fullName>
        <ecNumber evidence="8">6.3.4.19</ecNumber>
    </recommendedName>
    <alternativeName>
        <fullName evidence="8">tRNA(Ile)-2-lysyl-cytidine synthase</fullName>
    </alternativeName>
    <alternativeName>
        <fullName evidence="8">tRNA(Ile)-lysidine synthetase</fullName>
    </alternativeName>
</protein>
<keyword evidence="11" id="KW-1185">Reference proteome</keyword>
<evidence type="ECO:0000313" key="10">
    <source>
        <dbReference type="EMBL" id="MBC5780291.1"/>
    </source>
</evidence>
<proteinExistence type="inferred from homology"/>
<evidence type="ECO:0000256" key="7">
    <source>
        <dbReference type="ARBA" id="ARBA00048539"/>
    </source>
</evidence>
<dbReference type="RefSeq" id="WP_186995214.1">
    <property type="nucleotide sequence ID" value="NZ_JACOQG010000019.1"/>
</dbReference>
<keyword evidence="2 8" id="KW-0963">Cytoplasm</keyword>
<evidence type="ECO:0000256" key="3">
    <source>
        <dbReference type="ARBA" id="ARBA00022598"/>
    </source>
</evidence>
<organism evidence="10 11">
    <name type="scientific">Blautia difficilis</name>
    <dbReference type="NCBI Taxonomy" id="2763027"/>
    <lineage>
        <taxon>Bacteria</taxon>
        <taxon>Bacillati</taxon>
        <taxon>Bacillota</taxon>
        <taxon>Clostridia</taxon>
        <taxon>Lachnospirales</taxon>
        <taxon>Lachnospiraceae</taxon>
        <taxon>Blautia</taxon>
    </lineage>
</organism>
<gene>
    <name evidence="8 10" type="primary">tilS</name>
    <name evidence="10" type="ORF">H8Z82_11640</name>
</gene>
<feature type="binding site" evidence="8">
    <location>
        <begin position="26"/>
        <end position="31"/>
    </location>
    <ligand>
        <name>ATP</name>
        <dbReference type="ChEBI" id="CHEBI:30616"/>
    </ligand>
</feature>